<dbReference type="GO" id="GO:0006950">
    <property type="term" value="P:response to stress"/>
    <property type="evidence" value="ECO:0007669"/>
    <property type="project" value="TreeGrafter"/>
</dbReference>
<dbReference type="OrthoDB" id="162531at2"/>
<dbReference type="RefSeq" id="WP_158681056.1">
    <property type="nucleotide sequence ID" value="NZ_BAAAGO010000004.1"/>
</dbReference>
<name>A0A2N9JGX5_9ACTN</name>
<dbReference type="InterPro" id="IPR000835">
    <property type="entry name" value="HTH_MarR-typ"/>
</dbReference>
<dbReference type="EMBL" id="LT985188">
    <property type="protein sequence ID" value="SPD87340.1"/>
    <property type="molecule type" value="Genomic_DNA"/>
</dbReference>
<evidence type="ECO:0000259" key="1">
    <source>
        <dbReference type="PROSITE" id="PS50995"/>
    </source>
</evidence>
<dbReference type="SUPFAM" id="SSF46785">
    <property type="entry name" value="Winged helix' DNA-binding domain"/>
    <property type="match status" value="1"/>
</dbReference>
<dbReference type="AlphaFoldDB" id="A0A2N9JGX5"/>
<dbReference type="KEGG" id="mgg:MPLG2_2310"/>
<dbReference type="InterPro" id="IPR036388">
    <property type="entry name" value="WH-like_DNA-bd_sf"/>
</dbReference>
<reference evidence="2 3" key="1">
    <citation type="submission" date="2018-02" db="EMBL/GenBank/DDBJ databases">
        <authorList>
            <person name="Cohen D.B."/>
            <person name="Kent A.D."/>
        </authorList>
    </citation>
    <scope>NUCLEOTIDE SEQUENCE [LARGE SCALE GENOMIC DNA]</scope>
    <source>
        <strain evidence="2">1</strain>
    </source>
</reference>
<dbReference type="InterPro" id="IPR039422">
    <property type="entry name" value="MarR/SlyA-like"/>
</dbReference>
<dbReference type="PROSITE" id="PS50995">
    <property type="entry name" value="HTH_MARR_2"/>
    <property type="match status" value="1"/>
</dbReference>
<sequence>MEELDRARLLRTLATLVRDVGWSSERVGHSFASSQGLHPTDFRALTAIYAADLAGSPLTVRELAAQLDLTPAAITYAVDRLTEAGHVWRERGTRDRRTVVLRFGEHGHRVARDFFTPLGHLHADALADFSDADLDACARVLGVVNAALERFDRELREAEEPNR</sequence>
<dbReference type="GO" id="GO:0003700">
    <property type="term" value="F:DNA-binding transcription factor activity"/>
    <property type="evidence" value="ECO:0007669"/>
    <property type="project" value="InterPro"/>
</dbReference>
<dbReference type="Pfam" id="PF12802">
    <property type="entry name" value="MarR_2"/>
    <property type="match status" value="1"/>
</dbReference>
<evidence type="ECO:0000313" key="3">
    <source>
        <dbReference type="Proteomes" id="UP000238164"/>
    </source>
</evidence>
<dbReference type="PANTHER" id="PTHR33164:SF106">
    <property type="entry name" value="TRANSCRIPTIONAL REGULATORY PROTEIN"/>
    <property type="match status" value="1"/>
</dbReference>
<feature type="domain" description="HTH marR-type" evidence="1">
    <location>
        <begin position="6"/>
        <end position="146"/>
    </location>
</feature>
<protein>
    <submittedName>
        <fullName evidence="2">MarR family transcriptional regulator</fullName>
    </submittedName>
</protein>
<gene>
    <name evidence="2" type="ORF">MPLG2_2310</name>
</gene>
<dbReference type="InterPro" id="IPR036390">
    <property type="entry name" value="WH_DNA-bd_sf"/>
</dbReference>
<dbReference type="Gene3D" id="1.10.10.10">
    <property type="entry name" value="Winged helix-like DNA-binding domain superfamily/Winged helix DNA-binding domain"/>
    <property type="match status" value="1"/>
</dbReference>
<dbReference type="Proteomes" id="UP000238164">
    <property type="component" value="Chromosome 1"/>
</dbReference>
<proteinExistence type="predicted"/>
<evidence type="ECO:0000313" key="2">
    <source>
        <dbReference type="EMBL" id="SPD87340.1"/>
    </source>
</evidence>
<dbReference type="SMART" id="SM00347">
    <property type="entry name" value="HTH_MARR"/>
    <property type="match status" value="1"/>
</dbReference>
<accession>A0A2N9JGX5</accession>
<organism evidence="2 3">
    <name type="scientific">Micropruina glycogenica</name>
    <dbReference type="NCBI Taxonomy" id="75385"/>
    <lineage>
        <taxon>Bacteria</taxon>
        <taxon>Bacillati</taxon>
        <taxon>Actinomycetota</taxon>
        <taxon>Actinomycetes</taxon>
        <taxon>Propionibacteriales</taxon>
        <taxon>Nocardioidaceae</taxon>
        <taxon>Micropruina</taxon>
    </lineage>
</organism>
<keyword evidence="3" id="KW-1185">Reference proteome</keyword>
<dbReference type="PANTHER" id="PTHR33164">
    <property type="entry name" value="TRANSCRIPTIONAL REGULATOR, MARR FAMILY"/>
    <property type="match status" value="1"/>
</dbReference>